<dbReference type="EMBL" id="LPBJ01000047">
    <property type="protein sequence ID" value="KVP98393.1"/>
    <property type="molecule type" value="Genomic_DNA"/>
</dbReference>
<organism evidence="1 2">
    <name type="scientific">Burkholderia ubonensis</name>
    <dbReference type="NCBI Taxonomy" id="101571"/>
    <lineage>
        <taxon>Bacteria</taxon>
        <taxon>Pseudomonadati</taxon>
        <taxon>Pseudomonadota</taxon>
        <taxon>Betaproteobacteria</taxon>
        <taxon>Burkholderiales</taxon>
        <taxon>Burkholderiaceae</taxon>
        <taxon>Burkholderia</taxon>
        <taxon>Burkholderia cepacia complex</taxon>
    </lineage>
</organism>
<evidence type="ECO:0000313" key="2">
    <source>
        <dbReference type="Proteomes" id="UP000056453"/>
    </source>
</evidence>
<gene>
    <name evidence="1" type="ORF">WJ96_07685</name>
</gene>
<accession>A0AAW3MYL6</accession>
<dbReference type="AlphaFoldDB" id="A0AAW3MYL6"/>
<comment type="caution">
    <text evidence="1">The sequence shown here is derived from an EMBL/GenBank/DDBJ whole genome shotgun (WGS) entry which is preliminary data.</text>
</comment>
<evidence type="ECO:0000313" key="1">
    <source>
        <dbReference type="EMBL" id="KVP98393.1"/>
    </source>
</evidence>
<name>A0AAW3MYL6_9BURK</name>
<dbReference type="RefSeq" id="WP_059925677.1">
    <property type="nucleotide sequence ID" value="NZ_LPBG01000047.1"/>
</dbReference>
<dbReference type="Proteomes" id="UP000056453">
    <property type="component" value="Unassembled WGS sequence"/>
</dbReference>
<protein>
    <submittedName>
        <fullName evidence="1">Uncharacterized protein</fullName>
    </submittedName>
</protein>
<sequence length="117" mass="12835">MVHQEIEHNGRLAIFKLTEHGQPVVTASGYLIPEENEVRLYLVSLWEVKRTPPRRLTHVALARFAKVLGATHLVPVDHAVKSVQGRVTAVDLAGGFIPTHAPVGLSHLEAKLARLAD</sequence>
<reference evidence="1 2" key="1">
    <citation type="submission" date="2015-11" db="EMBL/GenBank/DDBJ databases">
        <title>Expanding the genomic diversity of Burkholderia species for the development of highly accurate diagnostics.</title>
        <authorList>
            <person name="Sahl J."/>
            <person name="Keim P."/>
            <person name="Wagner D."/>
        </authorList>
    </citation>
    <scope>NUCLEOTIDE SEQUENCE [LARGE SCALE GENOMIC DNA]</scope>
    <source>
        <strain evidence="1 2">MSMB1808WGS</strain>
    </source>
</reference>
<proteinExistence type="predicted"/>
<keyword evidence="2" id="KW-1185">Reference proteome</keyword>